<protein>
    <recommendedName>
        <fullName evidence="4">T9SS C-terminal target domain-containing protein</fullName>
    </recommendedName>
</protein>
<keyword evidence="1" id="KW-0732">Signal</keyword>
<dbReference type="InterPro" id="IPR036514">
    <property type="entry name" value="SGNH_hydro_sf"/>
</dbReference>
<evidence type="ECO:0008006" key="4">
    <source>
        <dbReference type="Google" id="ProtNLM"/>
    </source>
</evidence>
<dbReference type="Proteomes" id="UP000266183">
    <property type="component" value="Chromosome"/>
</dbReference>
<dbReference type="RefSeq" id="WP_119757935.1">
    <property type="nucleotide sequence ID" value="NZ_CP032382.1"/>
</dbReference>
<gene>
    <name evidence="2" type="ORF">D4L85_30640</name>
</gene>
<dbReference type="Gene3D" id="3.40.50.1110">
    <property type="entry name" value="SGNH hydrolase"/>
    <property type="match status" value="1"/>
</dbReference>
<reference evidence="3" key="1">
    <citation type="submission" date="2018-09" db="EMBL/GenBank/DDBJ databases">
        <title>Chryseolinea sp. KIS68-18 isolated from soil.</title>
        <authorList>
            <person name="Weon H.-Y."/>
            <person name="Kwon S.-W."/>
            <person name="Lee S.A."/>
        </authorList>
    </citation>
    <scope>NUCLEOTIDE SEQUENCE [LARGE SCALE GENOMIC DNA]</scope>
    <source>
        <strain evidence="3">KIS68-18</strain>
    </source>
</reference>
<evidence type="ECO:0000313" key="2">
    <source>
        <dbReference type="EMBL" id="AYB34677.1"/>
    </source>
</evidence>
<evidence type="ECO:0000256" key="1">
    <source>
        <dbReference type="SAM" id="SignalP"/>
    </source>
</evidence>
<name>A0A385SX40_9BACT</name>
<dbReference type="EMBL" id="CP032382">
    <property type="protein sequence ID" value="AYB34677.1"/>
    <property type="molecule type" value="Genomic_DNA"/>
</dbReference>
<dbReference type="KEGG" id="chk:D4L85_30640"/>
<organism evidence="2 3">
    <name type="scientific">Chryseolinea soli</name>
    <dbReference type="NCBI Taxonomy" id="2321403"/>
    <lineage>
        <taxon>Bacteria</taxon>
        <taxon>Pseudomonadati</taxon>
        <taxon>Bacteroidota</taxon>
        <taxon>Cytophagia</taxon>
        <taxon>Cytophagales</taxon>
        <taxon>Fulvivirgaceae</taxon>
        <taxon>Chryseolinea</taxon>
    </lineage>
</organism>
<dbReference type="GO" id="GO:0016788">
    <property type="term" value="F:hydrolase activity, acting on ester bonds"/>
    <property type="evidence" value="ECO:0007669"/>
    <property type="project" value="UniProtKB-ARBA"/>
</dbReference>
<dbReference type="CDD" id="cd00229">
    <property type="entry name" value="SGNH_hydrolase"/>
    <property type="match status" value="1"/>
</dbReference>
<dbReference type="OrthoDB" id="965820at2"/>
<feature type="signal peptide" evidence="1">
    <location>
        <begin position="1"/>
        <end position="19"/>
    </location>
</feature>
<sequence>MWKLLLALIVVALSTDALAQGRALATLGSSTTAGLAASPIDSSWVNRVNYYYKTQLGILDNTYNLGVSGTTCYNAMPTGYVPPIGRPSPDAAHNVTQALSLLSGLSTPSNGVIIVNFPTNGYDGFTIAEILTSLQTIYNAAVQTGNRCYVTTTQPRSDGNFALSATKKKLAILKDSIINRFGVDHTLNFWDGMYNPADTTILPAYSAGDNVHFNNVGHRVLFQRVRDKNIFNLSPAYGDYRSNMANGATGTWSTASIWQRYTGTAWVAATVPPNNNSGVVTIQNGHRVDMTSSTMFDQVVVAAGGQLFIYNFTVPTVFTLSDGTGNDIEVNGSLFVSINSSLTGAGTITNNAAGTFTVRNQGILAVKSTNNGTMNVSGTGNFQSTTVTNNGTFNLLDFTLNLNTNASLINNGLINLTSTATSWIATTAGTGTLTNNVAGTILKTSAASFFEVNAPVTFINHGTMKGVGEYMLLSTTINNDGTIEPGNASAAALTINAVAVSNKSPLFNMELNSTGAIAGTNYDQIRVTTSGGSTNANLTAARLQVTDNAGDAIGTTYTLFTFPSGTITGPFASVSLPPTLGNLTYTATAVTVQKTSNGKHWVGTYLYQNNFQTTSELNEWNLVENNGTGSWTLTANSSAILKMDNAAGAYAVRIFHETGGVPSRYPLDKVNGIVEFHVNALTGGNQRFFLQVQEFQSNGTYIQQQTILAPQNIPGFFTINLSSFTWNALTTQIRFIIGGENFSAQQGTIEFDYFKYTNSAQTWSSSANWSATAAGAGGAGVPTATEVVYFDNVRTANCTFDAPLTVSSILVNTGYTGVITQGTNPITINNTANFAAGHFAGGSGNITVGGTFTLSGGDFQSTTGILEFRGNTAFTSGTFTPNGGTVRYNTINAVSQTISGTGPSFYNLEFVGLGRTYNITAGTLTVQNALTCTGTLPLTLTTGLIDVKGDVTLSNTATGGGGNATLQFSGTGIQNLYAPAVAGQCVLPKVTINKSSGSLVVRNTLSVTNDWTHVAGTVDAVTNNSSVVFGGNNLTVTSSGMHFNNFSVSSNIILLGSSVNVDGNLTLAGGTLSAGNNAINLKGNWTNNAAFTSGSSGTVNFAGVTTAVGGSSATSFQNVTVSGELHAPLALPVAGNFVNNGNFAAGLGVVRFNGTTPQSIAGTSTSLFHNIEITNATAAVSVETNQNLQGVLTLANNAVFNADGTSDNAVFTLLSTDDDPVQDAAIAALPSGAQVTGKVTVQRYMSIEGANNTRIYRYIASPVLQAPASDLQAEIPITGSFIGTSACVACAQTMYAYDETVITDINGSHTADLNDGYVGFPATTNTEVLQPGVGYAIFVKGNLLASPVWDVRGAINQGNVTPVTLPVTFTSSGNMTNDGWNLVGNPYASTIDWNAASGWTKTNVDGTIYITDNGFVPLRYATWNGVTGTNGGSGYIPMGQAFWVKTSGTPTLRANENVKTPGQSTAFFRPKVNDLVRITLSNGKIQDEAVIHFREDATRGFDDQADAWKLKNVNLNLSSLTDANEKLTINSMPALLCDTEVKLAIDDVGQGNYTLDFSSLDSFSGNPTLTLKDNFLKQNISLAQQSTYAFQVTSDTASKGAARFALTIEKEPPAITIVEEDGVLKIDFDSEIQWFLNGEAIAGAASPTFTPTTSGVYSVTVSRQGCELTGAREFLITDVEHEPVPGVKVFPVPIENVLQVSVDAALHIKTATLVNAQGKTIDAIALTCSQGTTCTGTLDMNDYATGFYTILLKGDDSIISMKVIKN</sequence>
<evidence type="ECO:0000313" key="3">
    <source>
        <dbReference type="Proteomes" id="UP000266183"/>
    </source>
</evidence>
<feature type="chain" id="PRO_5017374701" description="T9SS C-terminal target domain-containing protein" evidence="1">
    <location>
        <begin position="20"/>
        <end position="1766"/>
    </location>
</feature>
<keyword evidence="3" id="KW-1185">Reference proteome</keyword>
<accession>A0A385SX40</accession>
<proteinExistence type="predicted"/>
<dbReference type="SUPFAM" id="SSF52266">
    <property type="entry name" value="SGNH hydrolase"/>
    <property type="match status" value="1"/>
</dbReference>